<dbReference type="AlphaFoldDB" id="A0A0G0XDN8"/>
<protein>
    <submittedName>
        <fullName evidence="1">Uncharacterized protein</fullName>
    </submittedName>
</protein>
<dbReference type="EMBL" id="LCAH01000027">
    <property type="protein sequence ID" value="KKR85852.1"/>
    <property type="molecule type" value="Genomic_DNA"/>
</dbReference>
<evidence type="ECO:0000313" key="1">
    <source>
        <dbReference type="EMBL" id="KKR85852.1"/>
    </source>
</evidence>
<comment type="caution">
    <text evidence="1">The sequence shown here is derived from an EMBL/GenBank/DDBJ whole genome shotgun (WGS) entry which is preliminary data.</text>
</comment>
<gene>
    <name evidence="1" type="ORF">UU35_C0027G0008</name>
</gene>
<evidence type="ECO:0000313" key="2">
    <source>
        <dbReference type="Proteomes" id="UP000034616"/>
    </source>
</evidence>
<reference evidence="1 2" key="1">
    <citation type="journal article" date="2015" name="Nature">
        <title>rRNA introns, odd ribosomes, and small enigmatic genomes across a large radiation of phyla.</title>
        <authorList>
            <person name="Brown C.T."/>
            <person name="Hug L.A."/>
            <person name="Thomas B.C."/>
            <person name="Sharon I."/>
            <person name="Castelle C.J."/>
            <person name="Singh A."/>
            <person name="Wilkins M.J."/>
            <person name="Williams K.H."/>
            <person name="Banfield J.F."/>
        </authorList>
    </citation>
    <scope>NUCLEOTIDE SEQUENCE [LARGE SCALE GENOMIC DNA]</scope>
</reference>
<proteinExistence type="predicted"/>
<accession>A0A0G0XDN8</accession>
<dbReference type="Proteomes" id="UP000034616">
    <property type="component" value="Unassembled WGS sequence"/>
</dbReference>
<sequence>MAIFCLIPEQIATFGPLPRKLKHLGRKTVGLFSNVRICEFALFFRFEPHSCFFLLIMAIVDAESLLE</sequence>
<name>A0A0G0XDN8_9BACT</name>
<organism evidence="1 2">
    <name type="scientific">Candidatus Uhrbacteria bacterium GW2011_GWC2_41_11</name>
    <dbReference type="NCBI Taxonomy" id="1618985"/>
    <lineage>
        <taxon>Bacteria</taxon>
        <taxon>Candidatus Uhriibacteriota</taxon>
    </lineage>
</organism>